<dbReference type="PANTHER" id="PTHR13678">
    <property type="entry name" value="VACUOLAR PROTEIN SORTING-ASSOCIATED PROTEIN 37"/>
    <property type="match status" value="1"/>
</dbReference>
<dbReference type="PANTHER" id="PTHR13678:SF2">
    <property type="entry name" value="VACUOLAR PROTEIN SORTING-ASSOCIATED PROTEIN 37A"/>
    <property type="match status" value="1"/>
</dbReference>
<feature type="compositionally biased region" description="Basic and acidic residues" evidence="7">
    <location>
        <begin position="243"/>
        <end position="252"/>
    </location>
</feature>
<sequence>MSWLFGTGGKTKSPRHGQQQGGGSTSDDADMKHHRLTQLAGLERDIPGIVKRAADGALYEVPVPVGPDGHPVNMRIFFPVKFPVERPVLQLLSTVDHPWVNEYMQVVGHPDLALWRGNAGKPISVIVKEIMIELSGGTASTAGQALPQQPSQRMPTNAASFAHPSTGPQQWQQQQPSWRPDERKPNWTPPEGPIGAANGNSGGQFWRPQPSDGSQSGGGRVGGGAAQWSPSQVGAGGGGSSTDAKRVEEKHRTPIPAIPSRFAELDGLTEAQLRRLAGDGVALAQIVDGMASARGMRELLRDLAKGNAEVAKANMESSRKLDELRDEITALKMELHEAAALNPVGVGAGASADHVTLKAVKEAAKDADQSSQAVADSFLAGRAGVGEFLEGFMAQRQRYHRCAARMECVKREMGF</sequence>
<name>A0A835YJX2_9STRA</name>
<evidence type="ECO:0000313" key="9">
    <source>
        <dbReference type="EMBL" id="KAG5175828.1"/>
    </source>
</evidence>
<dbReference type="GO" id="GO:0006623">
    <property type="term" value="P:protein targeting to vacuole"/>
    <property type="evidence" value="ECO:0007669"/>
    <property type="project" value="TreeGrafter"/>
</dbReference>
<keyword evidence="3" id="KW-0813">Transport</keyword>
<feature type="region of interest" description="Disordered" evidence="7">
    <location>
        <begin position="140"/>
        <end position="252"/>
    </location>
</feature>
<feature type="domain" description="VPS37 C-terminal" evidence="8">
    <location>
        <begin position="354"/>
        <end position="403"/>
    </location>
</feature>
<gene>
    <name evidence="9" type="ORF">JKP88DRAFT_351355</name>
</gene>
<keyword evidence="5" id="KW-0653">Protein transport</keyword>
<dbReference type="Proteomes" id="UP000664859">
    <property type="component" value="Unassembled WGS sequence"/>
</dbReference>
<proteinExistence type="inferred from homology"/>
<keyword evidence="4" id="KW-0967">Endosome</keyword>
<dbReference type="GO" id="GO:0006612">
    <property type="term" value="P:protein targeting to membrane"/>
    <property type="evidence" value="ECO:0007669"/>
    <property type="project" value="TreeGrafter"/>
</dbReference>
<dbReference type="GO" id="GO:0043162">
    <property type="term" value="P:ubiquitin-dependent protein catabolic process via the multivesicular body sorting pathway"/>
    <property type="evidence" value="ECO:0007669"/>
    <property type="project" value="TreeGrafter"/>
</dbReference>
<evidence type="ECO:0000256" key="2">
    <source>
        <dbReference type="ARBA" id="ARBA00007617"/>
    </source>
</evidence>
<feature type="compositionally biased region" description="Gly residues" evidence="7">
    <location>
        <begin position="215"/>
        <end position="225"/>
    </location>
</feature>
<feature type="compositionally biased region" description="Polar residues" evidence="7">
    <location>
        <begin position="140"/>
        <end position="159"/>
    </location>
</feature>
<evidence type="ECO:0000256" key="7">
    <source>
        <dbReference type="SAM" id="MobiDB-lite"/>
    </source>
</evidence>
<evidence type="ECO:0000256" key="6">
    <source>
        <dbReference type="SAM" id="Coils"/>
    </source>
</evidence>
<comment type="subcellular location">
    <subcellularLocation>
        <location evidence="1">Endosome</location>
    </subcellularLocation>
</comment>
<dbReference type="AlphaFoldDB" id="A0A835YJX2"/>
<reference evidence="9" key="1">
    <citation type="submission" date="2021-02" db="EMBL/GenBank/DDBJ databases">
        <title>First Annotated Genome of the Yellow-green Alga Tribonema minus.</title>
        <authorList>
            <person name="Mahan K.M."/>
        </authorList>
    </citation>
    <scope>NUCLEOTIDE SEQUENCE</scope>
    <source>
        <strain evidence="9">UTEX B ZZ1240</strain>
    </source>
</reference>
<evidence type="ECO:0000256" key="3">
    <source>
        <dbReference type="ARBA" id="ARBA00022448"/>
    </source>
</evidence>
<accession>A0A835YJX2</accession>
<evidence type="ECO:0000313" key="10">
    <source>
        <dbReference type="Proteomes" id="UP000664859"/>
    </source>
</evidence>
<feature type="coiled-coil region" evidence="6">
    <location>
        <begin position="296"/>
        <end position="341"/>
    </location>
</feature>
<evidence type="ECO:0000259" key="8">
    <source>
        <dbReference type="Pfam" id="PF07200"/>
    </source>
</evidence>
<evidence type="ECO:0000256" key="1">
    <source>
        <dbReference type="ARBA" id="ARBA00004177"/>
    </source>
</evidence>
<evidence type="ECO:0000256" key="4">
    <source>
        <dbReference type="ARBA" id="ARBA00022753"/>
    </source>
</evidence>
<dbReference type="Pfam" id="PF07200">
    <property type="entry name" value="Mod_r"/>
    <property type="match status" value="1"/>
</dbReference>
<dbReference type="InterPro" id="IPR009851">
    <property type="entry name" value="Mod_r"/>
</dbReference>
<organism evidence="9 10">
    <name type="scientific">Tribonema minus</name>
    <dbReference type="NCBI Taxonomy" id="303371"/>
    <lineage>
        <taxon>Eukaryota</taxon>
        <taxon>Sar</taxon>
        <taxon>Stramenopiles</taxon>
        <taxon>Ochrophyta</taxon>
        <taxon>PX clade</taxon>
        <taxon>Xanthophyceae</taxon>
        <taxon>Tribonematales</taxon>
        <taxon>Tribonemataceae</taxon>
        <taxon>Tribonema</taxon>
    </lineage>
</organism>
<comment type="caution">
    <text evidence="9">The sequence shown here is derived from an EMBL/GenBank/DDBJ whole genome shotgun (WGS) entry which is preliminary data.</text>
</comment>
<keyword evidence="6" id="KW-0175">Coiled coil</keyword>
<evidence type="ECO:0000256" key="5">
    <source>
        <dbReference type="ARBA" id="ARBA00022927"/>
    </source>
</evidence>
<comment type="similarity">
    <text evidence="2">Belongs to the VPS37 family.</text>
</comment>
<feature type="region of interest" description="Disordered" evidence="7">
    <location>
        <begin position="1"/>
        <end position="31"/>
    </location>
</feature>
<keyword evidence="10" id="KW-1185">Reference proteome</keyword>
<dbReference type="EMBL" id="JAFCMP010000545">
    <property type="protein sequence ID" value="KAG5175828.1"/>
    <property type="molecule type" value="Genomic_DNA"/>
</dbReference>
<dbReference type="GO" id="GO:0000813">
    <property type="term" value="C:ESCRT I complex"/>
    <property type="evidence" value="ECO:0007669"/>
    <property type="project" value="UniProtKB-ARBA"/>
</dbReference>
<dbReference type="OrthoDB" id="191177at2759"/>
<protein>
    <recommendedName>
        <fullName evidence="8">VPS37 C-terminal domain-containing protein</fullName>
    </recommendedName>
</protein>